<evidence type="ECO:0000313" key="3">
    <source>
        <dbReference type="Proteomes" id="UP001235939"/>
    </source>
</evidence>
<dbReference type="Gene3D" id="3.30.70.270">
    <property type="match status" value="1"/>
</dbReference>
<dbReference type="PANTHER" id="PTHR33064:SF37">
    <property type="entry name" value="RIBONUCLEASE H"/>
    <property type="match status" value="1"/>
</dbReference>
<feature type="domain" description="Reverse transcriptase" evidence="1">
    <location>
        <begin position="1"/>
        <end position="115"/>
    </location>
</feature>
<gene>
    <name evidence="2" type="ORF">LAZ67_5001813</name>
</gene>
<dbReference type="InterPro" id="IPR043128">
    <property type="entry name" value="Rev_trsase/Diguanyl_cyclase"/>
</dbReference>
<dbReference type="EMBL" id="CP092867">
    <property type="protein sequence ID" value="UYV67734.1"/>
    <property type="molecule type" value="Genomic_DNA"/>
</dbReference>
<dbReference type="InterPro" id="IPR051320">
    <property type="entry name" value="Viral_Replic_Matur_Polypro"/>
</dbReference>
<dbReference type="Proteomes" id="UP001235939">
    <property type="component" value="Chromosome 05"/>
</dbReference>
<dbReference type="InterPro" id="IPR000477">
    <property type="entry name" value="RT_dom"/>
</dbReference>
<dbReference type="PROSITE" id="PS50878">
    <property type="entry name" value="RT_POL"/>
    <property type="match status" value="1"/>
</dbReference>
<proteinExistence type="predicted"/>
<keyword evidence="3" id="KW-1185">Reference proteome</keyword>
<evidence type="ECO:0000259" key="1">
    <source>
        <dbReference type="PROSITE" id="PS50878"/>
    </source>
</evidence>
<evidence type="ECO:0000313" key="2">
    <source>
        <dbReference type="EMBL" id="UYV67734.1"/>
    </source>
</evidence>
<dbReference type="SUPFAM" id="SSF56672">
    <property type="entry name" value="DNA/RNA polymerases"/>
    <property type="match status" value="1"/>
</dbReference>
<sequence length="190" mass="21467">MDLKSGYWQISVDEDDREKTAFITPDGLFEFKVTPFGVCNAPATFERMMDGLLKGLRWTICLCYLNDIVVFADNFSDHLARIEAVLNCFKKVGLRLNPSKCSFGANKIKILGHQVDQNGIRPDEEKIKAITEFPAPNNLQQSEILQKKLLQEDDDVTLDKVFAVAISFELAEINTRELQDKLVAKISPVN</sequence>
<accession>A0ABY6KH03</accession>
<dbReference type="Pfam" id="PF00078">
    <property type="entry name" value="RVT_1"/>
    <property type="match status" value="1"/>
</dbReference>
<protein>
    <submittedName>
        <fullName evidence="2">K02A2.6-like</fullName>
    </submittedName>
</protein>
<dbReference type="CDD" id="cd01647">
    <property type="entry name" value="RT_LTR"/>
    <property type="match status" value="1"/>
</dbReference>
<dbReference type="InterPro" id="IPR043502">
    <property type="entry name" value="DNA/RNA_pol_sf"/>
</dbReference>
<dbReference type="PANTHER" id="PTHR33064">
    <property type="entry name" value="POL PROTEIN"/>
    <property type="match status" value="1"/>
</dbReference>
<reference evidence="2 3" key="1">
    <citation type="submission" date="2022-01" db="EMBL/GenBank/DDBJ databases">
        <title>A chromosomal length assembly of Cordylochernes scorpioides.</title>
        <authorList>
            <person name="Zeh D."/>
            <person name="Zeh J."/>
        </authorList>
    </citation>
    <scope>NUCLEOTIDE SEQUENCE [LARGE SCALE GENOMIC DNA]</scope>
    <source>
        <strain evidence="2">IN4F17</strain>
        <tissue evidence="2">Whole Body</tissue>
    </source>
</reference>
<dbReference type="Gene3D" id="3.10.10.10">
    <property type="entry name" value="HIV Type 1 Reverse Transcriptase, subunit A, domain 1"/>
    <property type="match status" value="1"/>
</dbReference>
<name>A0ABY6KH03_9ARAC</name>
<organism evidence="2 3">
    <name type="scientific">Cordylochernes scorpioides</name>
    <dbReference type="NCBI Taxonomy" id="51811"/>
    <lineage>
        <taxon>Eukaryota</taxon>
        <taxon>Metazoa</taxon>
        <taxon>Ecdysozoa</taxon>
        <taxon>Arthropoda</taxon>
        <taxon>Chelicerata</taxon>
        <taxon>Arachnida</taxon>
        <taxon>Pseudoscorpiones</taxon>
        <taxon>Cheliferoidea</taxon>
        <taxon>Chernetidae</taxon>
        <taxon>Cordylochernes</taxon>
    </lineage>
</organism>